<dbReference type="Proteomes" id="UP000002194">
    <property type="component" value="Chromosome"/>
</dbReference>
<dbReference type="PATRIC" id="fig|882.5.peg.1298"/>
<dbReference type="KEGG" id="dvu:DVU_1390"/>
<keyword evidence="3" id="KW-1185">Reference proteome</keyword>
<gene>
    <name evidence="2" type="ordered locus">DVU_1390</name>
</gene>
<reference evidence="2 3" key="1">
    <citation type="journal article" date="2004" name="Nat. Biotechnol.">
        <title>The genome sequence of the anaerobic, sulfate-reducing bacterium Desulfovibrio vulgaris Hildenborough.</title>
        <authorList>
            <person name="Heidelberg J.F."/>
            <person name="Seshadri R."/>
            <person name="Haveman S.A."/>
            <person name="Hemme C.L."/>
            <person name="Paulsen I.T."/>
            <person name="Kolonay J.F."/>
            <person name="Eisen J.A."/>
            <person name="Ward N."/>
            <person name="Methe B."/>
            <person name="Brinkac L.M."/>
            <person name="Daugherty S.C."/>
            <person name="Deboy R.T."/>
            <person name="Dodson R.J."/>
            <person name="Durkin A.S."/>
            <person name="Madupu R."/>
            <person name="Nelson W.C."/>
            <person name="Sullivan S.A."/>
            <person name="Fouts D."/>
            <person name="Haft D.H."/>
            <person name="Selengut J."/>
            <person name="Peterson J.D."/>
            <person name="Davidsen T.M."/>
            <person name="Zafar N."/>
            <person name="Zhou L."/>
            <person name="Radune D."/>
            <person name="Dimitrov G."/>
            <person name="Hance M."/>
            <person name="Tran K."/>
            <person name="Khouri H."/>
            <person name="Gill J."/>
            <person name="Utterback T.R."/>
            <person name="Feldblyum T.V."/>
            <person name="Wall J.D."/>
            <person name="Voordouw G."/>
            <person name="Fraser C.M."/>
        </authorList>
    </citation>
    <scope>NUCLEOTIDE SEQUENCE [LARGE SCALE GENOMIC DNA]</scope>
    <source>
        <strain evidence="3">ATCC 29579 / DSM 644 / NCIMB 8303 / VKM B-1760 / Hildenborough</strain>
    </source>
</reference>
<keyword evidence="1" id="KW-0472">Membrane</keyword>
<keyword evidence="1" id="KW-1133">Transmembrane helix</keyword>
<evidence type="ECO:0000313" key="3">
    <source>
        <dbReference type="Proteomes" id="UP000002194"/>
    </source>
</evidence>
<dbReference type="EnsemblBacteria" id="AAS95868">
    <property type="protein sequence ID" value="AAS95868"/>
    <property type="gene ID" value="DVU_1390"/>
</dbReference>
<accession>Q72C94</accession>
<sequence length="155" mass="16419">MEILSYILSITGMVLTAGAVFNLVLHRKGHPTAIWRSRKMIIGGIACLIVVSLLPVERQPMPAAQPQTEAPAPSIPLQTRESVLKAVASIEHVANVTWSAPQQGPLELSVSSKSDVADASGMSERICRELAAHGLSGTAVTITDAKGTAERNVCR</sequence>
<dbReference type="EMBL" id="AE017285">
    <property type="protein sequence ID" value="AAS95868.1"/>
    <property type="molecule type" value="Genomic_DNA"/>
</dbReference>
<dbReference type="PaxDb" id="882-DVU_1390"/>
<feature type="transmembrane region" description="Helical" evidence="1">
    <location>
        <begin position="6"/>
        <end position="25"/>
    </location>
</feature>
<dbReference type="RefSeq" id="WP_010938685.1">
    <property type="nucleotide sequence ID" value="NC_002937.3"/>
</dbReference>
<evidence type="ECO:0000313" key="2">
    <source>
        <dbReference type="EMBL" id="AAS95868.1"/>
    </source>
</evidence>
<evidence type="ECO:0000256" key="1">
    <source>
        <dbReference type="SAM" id="Phobius"/>
    </source>
</evidence>
<name>Q72C94_NITV2</name>
<protein>
    <submittedName>
        <fullName evidence="2">Uncharacterized protein</fullName>
    </submittedName>
</protein>
<keyword evidence="1" id="KW-0812">Transmembrane</keyword>
<feature type="transmembrane region" description="Helical" evidence="1">
    <location>
        <begin position="37"/>
        <end position="56"/>
    </location>
</feature>
<proteinExistence type="predicted"/>
<dbReference type="AlphaFoldDB" id="Q72C94"/>
<dbReference type="HOGENOM" id="CLU_1692701_0_0_7"/>
<organism evidence="2 3">
    <name type="scientific">Nitratidesulfovibrio vulgaris (strain ATCC 29579 / DSM 644 / CCUG 34227 / NCIMB 8303 / VKM B-1760 / Hildenborough)</name>
    <name type="common">Desulfovibrio vulgaris</name>
    <dbReference type="NCBI Taxonomy" id="882"/>
    <lineage>
        <taxon>Bacteria</taxon>
        <taxon>Pseudomonadati</taxon>
        <taxon>Thermodesulfobacteriota</taxon>
        <taxon>Desulfovibrionia</taxon>
        <taxon>Desulfovibrionales</taxon>
        <taxon>Desulfovibrionaceae</taxon>
        <taxon>Nitratidesulfovibrio</taxon>
    </lineage>
</organism>